<evidence type="ECO:0000313" key="2">
    <source>
        <dbReference type="EMBL" id="SPD10144.1"/>
    </source>
</evidence>
<name>A0A2N9HF02_FAGSY</name>
<feature type="domain" description="Reverse transcriptase zinc-binding" evidence="1">
    <location>
        <begin position="7"/>
        <end position="75"/>
    </location>
</feature>
<dbReference type="InterPro" id="IPR026960">
    <property type="entry name" value="RVT-Znf"/>
</dbReference>
<dbReference type="AlphaFoldDB" id="A0A2N9HF02"/>
<dbReference type="Pfam" id="PF13966">
    <property type="entry name" value="zf-RVT"/>
    <property type="match status" value="1"/>
</dbReference>
<protein>
    <recommendedName>
        <fullName evidence="1">Reverse transcriptase zinc-binding domain-containing protein</fullName>
    </recommendedName>
</protein>
<organism evidence="2">
    <name type="scientific">Fagus sylvatica</name>
    <name type="common">Beechnut</name>
    <dbReference type="NCBI Taxonomy" id="28930"/>
    <lineage>
        <taxon>Eukaryota</taxon>
        <taxon>Viridiplantae</taxon>
        <taxon>Streptophyta</taxon>
        <taxon>Embryophyta</taxon>
        <taxon>Tracheophyta</taxon>
        <taxon>Spermatophyta</taxon>
        <taxon>Magnoliopsida</taxon>
        <taxon>eudicotyledons</taxon>
        <taxon>Gunneridae</taxon>
        <taxon>Pentapetalae</taxon>
        <taxon>rosids</taxon>
        <taxon>fabids</taxon>
        <taxon>Fagales</taxon>
        <taxon>Fagaceae</taxon>
        <taxon>Fagus</taxon>
    </lineage>
</organism>
<accession>A0A2N9HF02</accession>
<evidence type="ECO:0000259" key="1">
    <source>
        <dbReference type="Pfam" id="PF13966"/>
    </source>
</evidence>
<proteinExistence type="predicted"/>
<gene>
    <name evidence="2" type="ORF">FSB_LOCUS38026</name>
</gene>
<sequence length="132" mass="15623">MLGDQIKPKQPVVNWWQIVRFLKAIPRCFRYLVDNEGWRLAKCGIGSDLLCVFCRAKIENRDHLFFKCSAAQRIWRKIKNLCCQDSLDDEWDSLIYWVVDHWKGKTLSADCCRLEFSAAVNYIWSLRNAILH</sequence>
<reference evidence="2" key="1">
    <citation type="submission" date="2018-02" db="EMBL/GenBank/DDBJ databases">
        <authorList>
            <person name="Cohen D.B."/>
            <person name="Kent A.D."/>
        </authorList>
    </citation>
    <scope>NUCLEOTIDE SEQUENCE</scope>
</reference>
<dbReference type="EMBL" id="OIVN01003301">
    <property type="protein sequence ID" value="SPD10144.1"/>
    <property type="molecule type" value="Genomic_DNA"/>
</dbReference>